<gene>
    <name evidence="4" type="ORF">COU00_01245</name>
</gene>
<dbReference type="Pfam" id="PF13439">
    <property type="entry name" value="Glyco_transf_4"/>
    <property type="match status" value="1"/>
</dbReference>
<accession>A0A2M6WMK8</accession>
<evidence type="ECO:0000259" key="2">
    <source>
        <dbReference type="Pfam" id="PF00534"/>
    </source>
</evidence>
<comment type="caution">
    <text evidence="4">The sequence shown here is derived from an EMBL/GenBank/DDBJ whole genome shotgun (WGS) entry which is preliminary data.</text>
</comment>
<dbReference type="AlphaFoldDB" id="A0A2M6WMK8"/>
<feature type="domain" description="Glycosyl transferase family 1" evidence="2">
    <location>
        <begin position="196"/>
        <end position="372"/>
    </location>
</feature>
<evidence type="ECO:0000259" key="3">
    <source>
        <dbReference type="Pfam" id="PF13439"/>
    </source>
</evidence>
<keyword evidence="1" id="KW-0808">Transferase</keyword>
<dbReference type="PANTHER" id="PTHR46401">
    <property type="entry name" value="GLYCOSYLTRANSFERASE WBBK-RELATED"/>
    <property type="match status" value="1"/>
</dbReference>
<protein>
    <recommendedName>
        <fullName evidence="6">Glycosyltransferase family 1 protein</fullName>
    </recommendedName>
</protein>
<evidence type="ECO:0000313" key="4">
    <source>
        <dbReference type="EMBL" id="PIT94015.1"/>
    </source>
</evidence>
<evidence type="ECO:0008006" key="6">
    <source>
        <dbReference type="Google" id="ProtNLM"/>
    </source>
</evidence>
<dbReference type="Gene3D" id="3.40.50.2000">
    <property type="entry name" value="Glycogen Phosphorylase B"/>
    <property type="match status" value="2"/>
</dbReference>
<reference evidence="5" key="1">
    <citation type="submission" date="2017-09" db="EMBL/GenBank/DDBJ databases">
        <title>Depth-based differentiation of microbial function through sediment-hosted aquifers and enrichment of novel symbionts in the deep terrestrial subsurface.</title>
        <authorList>
            <person name="Probst A.J."/>
            <person name="Ladd B."/>
            <person name="Jarett J.K."/>
            <person name="Geller-Mcgrath D.E."/>
            <person name="Sieber C.M.K."/>
            <person name="Emerson J.B."/>
            <person name="Anantharaman K."/>
            <person name="Thomas B.C."/>
            <person name="Malmstrom R."/>
            <person name="Stieglmeier M."/>
            <person name="Klingl A."/>
            <person name="Woyke T."/>
            <person name="Ryan C.M."/>
            <person name="Banfield J.F."/>
        </authorList>
    </citation>
    <scope>NUCLEOTIDE SEQUENCE [LARGE SCALE GENOMIC DNA]</scope>
</reference>
<proteinExistence type="predicted"/>
<dbReference type="FunFam" id="3.40.50.2000:FF:000119">
    <property type="entry name" value="Glycosyl transferase group 1"/>
    <property type="match status" value="1"/>
</dbReference>
<dbReference type="Proteomes" id="UP000229335">
    <property type="component" value="Unassembled WGS sequence"/>
</dbReference>
<dbReference type="InterPro" id="IPR028098">
    <property type="entry name" value="Glyco_trans_4-like_N"/>
</dbReference>
<dbReference type="PANTHER" id="PTHR46401:SF2">
    <property type="entry name" value="GLYCOSYLTRANSFERASE WBBK-RELATED"/>
    <property type="match status" value="1"/>
</dbReference>
<sequence>MTIGIDIRPLMDEYYSGVSEYTVNLLFAIFQQDKKNNYKLFYNSYHDVSARIPKFNFPGVKTIKLDYPNKILNYCLFKIFKLPKIDKKIGGADIFWLPNFNFIALSENCRKIVTVHDLSFLRYPHYFSRRHNFWQKNINVKKLLRSADKIISVSDNTRLDVCELCRVSPKKIKTIYSGISAKYRLIDAADPYRQEVKKKYQLPDKFMLFLGTIEPRKNIEGIIEAYKYFRGNEHSDLIHFAGQAEVKNNIIKLVIAGRPGWGYKSVYERARASKYSRDIIFTDYISDEDKPYLYNLAMMFIYPSFYEGFGFPPLEAAACGTPSIASNCSSLPEIMGNAAILVDPFNISDIAHAMANLAYDINLRASLSQAGLERAKQFSWEKCAREVIEMFEKLEK</sequence>
<dbReference type="CDD" id="cd03809">
    <property type="entry name" value="GT4_MtfB-like"/>
    <property type="match status" value="1"/>
</dbReference>
<evidence type="ECO:0000313" key="5">
    <source>
        <dbReference type="Proteomes" id="UP000229335"/>
    </source>
</evidence>
<dbReference type="EMBL" id="PFAS01000016">
    <property type="protein sequence ID" value="PIT94015.1"/>
    <property type="molecule type" value="Genomic_DNA"/>
</dbReference>
<dbReference type="Pfam" id="PF00534">
    <property type="entry name" value="Glycos_transf_1"/>
    <property type="match status" value="1"/>
</dbReference>
<dbReference type="GO" id="GO:0016757">
    <property type="term" value="F:glycosyltransferase activity"/>
    <property type="evidence" value="ECO:0007669"/>
    <property type="project" value="InterPro"/>
</dbReference>
<evidence type="ECO:0000256" key="1">
    <source>
        <dbReference type="ARBA" id="ARBA00022679"/>
    </source>
</evidence>
<organism evidence="4 5">
    <name type="scientific">Candidatus Falkowbacteria bacterium CG10_big_fil_rev_8_21_14_0_10_43_11</name>
    <dbReference type="NCBI Taxonomy" id="1974568"/>
    <lineage>
        <taxon>Bacteria</taxon>
        <taxon>Candidatus Falkowiibacteriota</taxon>
    </lineage>
</organism>
<dbReference type="InterPro" id="IPR001296">
    <property type="entry name" value="Glyco_trans_1"/>
</dbReference>
<name>A0A2M6WMK8_9BACT</name>
<dbReference type="SUPFAM" id="SSF53756">
    <property type="entry name" value="UDP-Glycosyltransferase/glycogen phosphorylase"/>
    <property type="match status" value="1"/>
</dbReference>
<feature type="domain" description="Glycosyltransferase subfamily 4-like N-terminal" evidence="3">
    <location>
        <begin position="76"/>
        <end position="180"/>
    </location>
</feature>